<dbReference type="PANTHER" id="PTHR45866">
    <property type="entry name" value="DNA GYRASE/TOPOISOMERASE SUBUNIT B"/>
    <property type="match status" value="1"/>
</dbReference>
<keyword evidence="3" id="KW-0479">Metal-binding</keyword>
<dbReference type="InterPro" id="IPR014721">
    <property type="entry name" value="Ribsml_uS5_D2-typ_fold_subgr"/>
</dbReference>
<evidence type="ECO:0000256" key="9">
    <source>
        <dbReference type="ARBA" id="ARBA00023235"/>
    </source>
</evidence>
<comment type="catalytic activity">
    <reaction evidence="1 10">
        <text>ATP-dependent breakage, passage and rejoining of double-stranded DNA.</text>
        <dbReference type="EC" id="5.6.2.2"/>
    </reaction>
</comment>
<dbReference type="InterPro" id="IPR018522">
    <property type="entry name" value="TopoIIA_CS"/>
</dbReference>
<reference evidence="12 13" key="1">
    <citation type="submission" date="2021-01" db="EMBL/GenBank/DDBJ databases">
        <title>Belnapia mucosa sp. nov. and Belnapia arida sp. nov., isolated from the Tabernas Desert (Almeria, Spain).</title>
        <authorList>
            <person name="Molina-Menor E."/>
            <person name="Vidal-Verdu A."/>
            <person name="Calonge A."/>
            <person name="Satari L."/>
            <person name="Pereto J."/>
            <person name="Porcar M."/>
        </authorList>
    </citation>
    <scope>NUCLEOTIDE SEQUENCE [LARGE SCALE GENOMIC DNA]</scope>
    <source>
        <strain evidence="12 13">T18</strain>
    </source>
</reference>
<gene>
    <name evidence="10 12" type="primary">parE</name>
    <name evidence="12" type="ORF">JMJ56_20425</name>
</gene>
<sequence>MNDLFGGRRPGGKGGIATATEAASYSAKDIEVLEGLEPVRRRPGMYIGGTDENALHHLAAEIIDNAMDEAVAGHADRIEVTLEPDNWLTVRDNGRGIPTDPHPKFPKLSALEVIFTTLHSGGKFSGKAYETSGGLHGVGSSVVNALAERLEVEVARDRTLFTQAYARGKPLGKLKNAGPIHNRRGTTIRFKPDPEIFGKLDFSAARLYRLCRSKAYLYRGVEIRWACDASLASGETPASATLHFPGGLADFLGSALEGRSQVVPVPYVGEATFPEGAGRCEWAVTWLEQGDGFLSTYANTIPTPQGGTHEAGLRGALVKGLRAYGELKKEKRAASVTAEDLFGGLAGMLSVFVRDPQFQGQTKEKLTSPEATKLVETALRDHFDHWLAGDPTTAGNLLTWAIERAEERIRRREQKDTPRKSATRKLRLPGKLADCSRESAEGTELFLVEGDSAGGSAKQARDRETQAVLPLRGKILNVASASADKLRQNQELKDLIEALGCGAGERFDIGRLRYGRIVIMTDADVDGAHIAALLMTFFYKELPELVRQGRLHLAQPPLYRLQHGGRSVYAMNDADRERILKREFKPSQKVEVSRFKGLGEMPPAALKETTMDPKRRTLLKVVLPPEERTRTAELMEALMGRKPELRFKFIQENAAKLDEAEVDV</sequence>
<dbReference type="EC" id="5.6.2.2" evidence="10"/>
<comment type="similarity">
    <text evidence="10">Belongs to the type II topoisomerase family. ParE type 1 subfamily.</text>
</comment>
<feature type="binding site" evidence="10">
    <location>
        <position position="65"/>
    </location>
    <ligand>
        <name>ATP</name>
        <dbReference type="ChEBI" id="CHEBI:30616"/>
    </ligand>
</feature>
<dbReference type="Pfam" id="PF01751">
    <property type="entry name" value="Toprim"/>
    <property type="match status" value="1"/>
</dbReference>
<evidence type="ECO:0000256" key="6">
    <source>
        <dbReference type="ARBA" id="ARBA00022842"/>
    </source>
</evidence>
<feature type="site" description="Interaction with DNA" evidence="10">
    <location>
        <position position="529"/>
    </location>
</feature>
<dbReference type="SUPFAM" id="SSF56719">
    <property type="entry name" value="Type II DNA topoisomerase"/>
    <property type="match status" value="1"/>
</dbReference>
<keyword evidence="6" id="KW-0460">Magnesium</keyword>
<organism evidence="12 13">
    <name type="scientific">Belnapia arida</name>
    <dbReference type="NCBI Taxonomy" id="2804533"/>
    <lineage>
        <taxon>Bacteria</taxon>
        <taxon>Pseudomonadati</taxon>
        <taxon>Pseudomonadota</taxon>
        <taxon>Alphaproteobacteria</taxon>
        <taxon>Acetobacterales</taxon>
        <taxon>Roseomonadaceae</taxon>
        <taxon>Belnapia</taxon>
    </lineage>
</organism>
<comment type="subunit">
    <text evidence="10">Heterotetramer composed of ParC and ParE.</text>
</comment>
<dbReference type="InterPro" id="IPR013506">
    <property type="entry name" value="Topo_IIA_bsu_dom2"/>
</dbReference>
<dbReference type="InterPro" id="IPR006171">
    <property type="entry name" value="TOPRIM_dom"/>
</dbReference>
<evidence type="ECO:0000256" key="2">
    <source>
        <dbReference type="ARBA" id="ARBA00001946"/>
    </source>
</evidence>
<feature type="binding site" evidence="10">
    <location>
        <position position="25"/>
    </location>
    <ligand>
        <name>ATP</name>
        <dbReference type="ChEBI" id="CHEBI:30616"/>
    </ligand>
</feature>
<dbReference type="EMBL" id="JAETWB010000013">
    <property type="protein sequence ID" value="MBL6080386.1"/>
    <property type="molecule type" value="Genomic_DNA"/>
</dbReference>
<evidence type="ECO:0000256" key="4">
    <source>
        <dbReference type="ARBA" id="ARBA00022741"/>
    </source>
</evidence>
<dbReference type="CDD" id="cd16928">
    <property type="entry name" value="HATPase_GyrB-like"/>
    <property type="match status" value="1"/>
</dbReference>
<dbReference type="InterPro" id="IPR002288">
    <property type="entry name" value="DNA_gyrase_B_C"/>
</dbReference>
<dbReference type="InterPro" id="IPR005737">
    <property type="entry name" value="TopoIV_B_Gneg"/>
</dbReference>
<dbReference type="PANTHER" id="PTHR45866:SF4">
    <property type="entry name" value="DNA TOPOISOMERASE 4 SUBUNIT B"/>
    <property type="match status" value="1"/>
</dbReference>
<dbReference type="Proteomes" id="UP000660885">
    <property type="component" value="Unassembled WGS sequence"/>
</dbReference>
<dbReference type="InterPro" id="IPR003594">
    <property type="entry name" value="HATPase_dom"/>
</dbReference>
<feature type="domain" description="Toprim" evidence="11">
    <location>
        <begin position="443"/>
        <end position="557"/>
    </location>
</feature>
<evidence type="ECO:0000259" key="11">
    <source>
        <dbReference type="PROSITE" id="PS50880"/>
    </source>
</evidence>
<evidence type="ECO:0000313" key="12">
    <source>
        <dbReference type="EMBL" id="MBL6080386.1"/>
    </source>
</evidence>
<evidence type="ECO:0000256" key="1">
    <source>
        <dbReference type="ARBA" id="ARBA00000185"/>
    </source>
</evidence>
<comment type="function">
    <text evidence="10">Topoisomerase IV is essential for chromosome segregation. It relaxes supercoiled DNA. Performs the decatenation events required during the replication of a circular DNA molecule.</text>
</comment>
<dbReference type="SUPFAM" id="SSF55874">
    <property type="entry name" value="ATPase domain of HSP90 chaperone/DNA topoisomerase II/histidine kinase"/>
    <property type="match status" value="1"/>
</dbReference>
<comment type="caution">
    <text evidence="12">The sequence shown here is derived from an EMBL/GenBank/DDBJ whole genome shotgun (WGS) entry which is preliminary data.</text>
</comment>
<dbReference type="SMART" id="SM00387">
    <property type="entry name" value="HATPase_c"/>
    <property type="match status" value="1"/>
</dbReference>
<name>A0ABS1U6S6_9PROT</name>
<dbReference type="Gene3D" id="3.40.50.670">
    <property type="match status" value="1"/>
</dbReference>
<dbReference type="CDD" id="cd00822">
    <property type="entry name" value="TopoII_Trans_DNA_gyrase"/>
    <property type="match status" value="1"/>
</dbReference>
<dbReference type="InterPro" id="IPR001241">
    <property type="entry name" value="Topo_IIA"/>
</dbReference>
<dbReference type="InterPro" id="IPR036890">
    <property type="entry name" value="HATPase_C_sf"/>
</dbReference>
<feature type="binding site" evidence="10">
    <location>
        <position position="92"/>
    </location>
    <ligand>
        <name>ATP</name>
        <dbReference type="ChEBI" id="CHEBI:30616"/>
    </ligand>
</feature>
<feature type="binding site" evidence="10">
    <location>
        <position position="363"/>
    </location>
    <ligand>
        <name>ATP</name>
        <dbReference type="ChEBI" id="CHEBI:30616"/>
    </ligand>
</feature>
<evidence type="ECO:0000313" key="13">
    <source>
        <dbReference type="Proteomes" id="UP000660885"/>
    </source>
</evidence>
<proteinExistence type="inferred from homology"/>
<dbReference type="Pfam" id="PF02518">
    <property type="entry name" value="HATPase_c"/>
    <property type="match status" value="1"/>
</dbReference>
<dbReference type="Gene3D" id="3.30.230.10">
    <property type="match status" value="1"/>
</dbReference>
<evidence type="ECO:0000256" key="7">
    <source>
        <dbReference type="ARBA" id="ARBA00023029"/>
    </source>
</evidence>
<evidence type="ECO:0000256" key="8">
    <source>
        <dbReference type="ARBA" id="ARBA00023125"/>
    </source>
</evidence>
<feature type="site" description="Interaction with DNA" evidence="10">
    <location>
        <position position="646"/>
    </location>
</feature>
<dbReference type="SMART" id="SM00433">
    <property type="entry name" value="TOP2c"/>
    <property type="match status" value="1"/>
</dbReference>
<accession>A0ABS1U6S6</accession>
<dbReference type="Gene3D" id="3.30.565.10">
    <property type="entry name" value="Histidine kinase-like ATPase, C-terminal domain"/>
    <property type="match status" value="1"/>
</dbReference>
<keyword evidence="4 10" id="KW-0547">Nucleotide-binding</keyword>
<evidence type="ECO:0000256" key="5">
    <source>
        <dbReference type="ARBA" id="ARBA00022840"/>
    </source>
</evidence>
<dbReference type="InterPro" id="IPR013760">
    <property type="entry name" value="Topo_IIA-like_dom_sf"/>
</dbReference>
<dbReference type="SUPFAM" id="SSF54211">
    <property type="entry name" value="Ribosomal protein S5 domain 2-like"/>
    <property type="match status" value="1"/>
</dbReference>
<comment type="cofactor">
    <cofactor evidence="2">
        <name>Mg(2+)</name>
        <dbReference type="ChEBI" id="CHEBI:18420"/>
    </cofactor>
</comment>
<dbReference type="RefSeq" id="WP_202833620.1">
    <property type="nucleotide sequence ID" value="NZ_JAETWB010000013.1"/>
</dbReference>
<dbReference type="Pfam" id="PF00986">
    <property type="entry name" value="DNA_gyraseB_C"/>
    <property type="match status" value="1"/>
</dbReference>
<dbReference type="InterPro" id="IPR013759">
    <property type="entry name" value="Topo_IIA_B_C"/>
</dbReference>
<dbReference type="PROSITE" id="PS00177">
    <property type="entry name" value="TOPOISOMERASE_II"/>
    <property type="match status" value="1"/>
</dbReference>
<dbReference type="NCBIfam" id="TIGR01055">
    <property type="entry name" value="parE_Gneg"/>
    <property type="match status" value="1"/>
</dbReference>
<keyword evidence="9 10" id="KW-0413">Isomerase</keyword>
<evidence type="ECO:0000256" key="10">
    <source>
        <dbReference type="HAMAP-Rule" id="MF_00938"/>
    </source>
</evidence>
<dbReference type="PRINTS" id="PR01159">
    <property type="entry name" value="DNAGYRASEB"/>
</dbReference>
<keyword evidence="8 10" id="KW-0238">DNA-binding</keyword>
<keyword evidence="7 10" id="KW-0799">Topoisomerase</keyword>
<evidence type="ECO:0000256" key="3">
    <source>
        <dbReference type="ARBA" id="ARBA00022723"/>
    </source>
</evidence>
<dbReference type="InterPro" id="IPR000565">
    <property type="entry name" value="Topo_IIA_B"/>
</dbReference>
<feature type="site" description="Interaction with DNA" evidence="10">
    <location>
        <position position="477"/>
    </location>
</feature>
<protein>
    <recommendedName>
        <fullName evidence="10">DNA topoisomerase 4 subunit B</fullName>
        <ecNumber evidence="10">5.6.2.2</ecNumber>
    </recommendedName>
    <alternativeName>
        <fullName evidence="10">Topoisomerase IV subunit B</fullName>
    </alternativeName>
</protein>
<dbReference type="PRINTS" id="PR00418">
    <property type="entry name" value="TPI2FAMILY"/>
</dbReference>
<dbReference type="HAMAP" id="MF_00938">
    <property type="entry name" value="ParE_type1"/>
    <property type="match status" value="1"/>
</dbReference>
<keyword evidence="5 10" id="KW-0067">ATP-binding</keyword>
<keyword evidence="13" id="KW-1185">Reference proteome</keyword>
<feature type="binding site" evidence="10">
    <location>
        <begin position="134"/>
        <end position="140"/>
    </location>
    <ligand>
        <name>ATP</name>
        <dbReference type="ChEBI" id="CHEBI:30616"/>
    </ligand>
</feature>
<dbReference type="InterPro" id="IPR020568">
    <property type="entry name" value="Ribosomal_Su5_D2-typ_SF"/>
</dbReference>
<dbReference type="PROSITE" id="PS50880">
    <property type="entry name" value="TOPRIM"/>
    <property type="match status" value="1"/>
</dbReference>
<dbReference type="Pfam" id="PF00204">
    <property type="entry name" value="DNA_gyraseB"/>
    <property type="match status" value="1"/>
</dbReference>